<comment type="caution">
    <text evidence="2">The sequence shown here is derived from an EMBL/GenBank/DDBJ whole genome shotgun (WGS) entry which is preliminary data.</text>
</comment>
<accession>A0AAX0PUZ7</accession>
<name>A0AAX0PUZ7_LACJH</name>
<organism evidence="2 3">
    <name type="scientific">Lactobacillus johnsonii</name>
    <dbReference type="NCBI Taxonomy" id="33959"/>
    <lineage>
        <taxon>Bacteria</taxon>
        <taxon>Bacillati</taxon>
        <taxon>Bacillota</taxon>
        <taxon>Bacilli</taxon>
        <taxon>Lactobacillales</taxon>
        <taxon>Lactobacillaceae</taxon>
        <taxon>Lactobacillus</taxon>
    </lineage>
</organism>
<feature type="domain" description="YozE SAM-like" evidence="1">
    <location>
        <begin position="3"/>
        <end position="61"/>
    </location>
</feature>
<dbReference type="Pfam" id="PF06855">
    <property type="entry name" value="YozE_SAM_like"/>
    <property type="match status" value="1"/>
</dbReference>
<dbReference type="RefSeq" id="WP_095154523.1">
    <property type="nucleotide sequence ID" value="NZ_NIBB01000031.1"/>
</dbReference>
<reference evidence="2 3" key="1">
    <citation type="submission" date="2017-05" db="EMBL/GenBank/DDBJ databases">
        <title>Lactobacillus johnsonii from commercial turkeys.</title>
        <authorList>
            <person name="Johnson T.J."/>
            <person name="Youmans B."/>
        </authorList>
    </citation>
    <scope>NUCLEOTIDE SEQUENCE [LARGE SCALE GENOMIC DNA]</scope>
    <source>
        <strain evidence="2 3">UMNLJ54</strain>
    </source>
</reference>
<dbReference type="Proteomes" id="UP000216448">
    <property type="component" value="Unassembled WGS sequence"/>
</dbReference>
<dbReference type="SUPFAM" id="SSF140652">
    <property type="entry name" value="YozE-like"/>
    <property type="match status" value="1"/>
</dbReference>
<dbReference type="AlphaFoldDB" id="A0AAX0PUZ7"/>
<dbReference type="Gene3D" id="1.10.150.260">
    <property type="entry name" value="YozE SAM-like"/>
    <property type="match status" value="1"/>
</dbReference>
<gene>
    <name evidence="2" type="ORF">A3P64_05805</name>
</gene>
<sequence>MNFYKWVNSLKIINTPEGDLVRDIQSDNNFPKNINSLEKLLIYLPDDERIQEIAKNLFESYLADKRHHK</sequence>
<dbReference type="InterPro" id="IPR036806">
    <property type="entry name" value="YozE_SAM-like_sf"/>
</dbReference>
<proteinExistence type="predicted"/>
<evidence type="ECO:0000313" key="3">
    <source>
        <dbReference type="Proteomes" id="UP000216448"/>
    </source>
</evidence>
<evidence type="ECO:0000259" key="1">
    <source>
        <dbReference type="Pfam" id="PF06855"/>
    </source>
</evidence>
<protein>
    <recommendedName>
        <fullName evidence="1">YozE SAM-like domain-containing protein</fullName>
    </recommendedName>
</protein>
<evidence type="ECO:0000313" key="2">
    <source>
        <dbReference type="EMBL" id="PAB52590.1"/>
    </source>
</evidence>
<dbReference type="EMBL" id="NIBB01000031">
    <property type="protein sequence ID" value="PAB52590.1"/>
    <property type="molecule type" value="Genomic_DNA"/>
</dbReference>
<dbReference type="InterPro" id="IPR023089">
    <property type="entry name" value="YozE_SAM-like"/>
</dbReference>